<reference evidence="1" key="1">
    <citation type="journal article" date="2019" name="bioRxiv">
        <title>The Genome of the Zebra Mussel, Dreissena polymorpha: A Resource for Invasive Species Research.</title>
        <authorList>
            <person name="McCartney M.A."/>
            <person name="Auch B."/>
            <person name="Kono T."/>
            <person name="Mallez S."/>
            <person name="Zhang Y."/>
            <person name="Obille A."/>
            <person name="Becker A."/>
            <person name="Abrahante J.E."/>
            <person name="Garbe J."/>
            <person name="Badalamenti J.P."/>
            <person name="Herman A."/>
            <person name="Mangelson H."/>
            <person name="Liachko I."/>
            <person name="Sullivan S."/>
            <person name="Sone E.D."/>
            <person name="Koren S."/>
            <person name="Silverstein K.A.T."/>
            <person name="Beckman K.B."/>
            <person name="Gohl D.M."/>
        </authorList>
    </citation>
    <scope>NUCLEOTIDE SEQUENCE</scope>
    <source>
        <strain evidence="1">Duluth1</strain>
        <tissue evidence="1">Whole animal</tissue>
    </source>
</reference>
<comment type="caution">
    <text evidence="1">The sequence shown here is derived from an EMBL/GenBank/DDBJ whole genome shotgun (WGS) entry which is preliminary data.</text>
</comment>
<evidence type="ECO:0000313" key="1">
    <source>
        <dbReference type="EMBL" id="KAH3861810.1"/>
    </source>
</evidence>
<organism evidence="1 2">
    <name type="scientific">Dreissena polymorpha</name>
    <name type="common">Zebra mussel</name>
    <name type="synonym">Mytilus polymorpha</name>
    <dbReference type="NCBI Taxonomy" id="45954"/>
    <lineage>
        <taxon>Eukaryota</taxon>
        <taxon>Metazoa</taxon>
        <taxon>Spiralia</taxon>
        <taxon>Lophotrochozoa</taxon>
        <taxon>Mollusca</taxon>
        <taxon>Bivalvia</taxon>
        <taxon>Autobranchia</taxon>
        <taxon>Heteroconchia</taxon>
        <taxon>Euheterodonta</taxon>
        <taxon>Imparidentia</taxon>
        <taxon>Neoheterodontei</taxon>
        <taxon>Myida</taxon>
        <taxon>Dreissenoidea</taxon>
        <taxon>Dreissenidae</taxon>
        <taxon>Dreissena</taxon>
    </lineage>
</organism>
<dbReference type="Proteomes" id="UP000828390">
    <property type="component" value="Unassembled WGS sequence"/>
</dbReference>
<protein>
    <submittedName>
        <fullName evidence="1">Uncharacterized protein</fullName>
    </submittedName>
</protein>
<keyword evidence="2" id="KW-1185">Reference proteome</keyword>
<sequence>MVQQPSADDVAPTEYPPLLKRIIDEGQYRLEQINKADETSLYFKMLPDRTVYQQHRNTHAPTISHQQVCII</sequence>
<proteinExistence type="predicted"/>
<dbReference type="EMBL" id="JAIWYP010000002">
    <property type="protein sequence ID" value="KAH3861810.1"/>
    <property type="molecule type" value="Genomic_DNA"/>
</dbReference>
<evidence type="ECO:0000313" key="2">
    <source>
        <dbReference type="Proteomes" id="UP000828390"/>
    </source>
</evidence>
<name>A0A9D4RCZ1_DREPO</name>
<accession>A0A9D4RCZ1</accession>
<gene>
    <name evidence="1" type="ORF">DPMN_024761</name>
</gene>
<dbReference type="AlphaFoldDB" id="A0A9D4RCZ1"/>
<reference evidence="1" key="2">
    <citation type="submission" date="2020-11" db="EMBL/GenBank/DDBJ databases">
        <authorList>
            <person name="McCartney M.A."/>
            <person name="Auch B."/>
            <person name="Kono T."/>
            <person name="Mallez S."/>
            <person name="Becker A."/>
            <person name="Gohl D.M."/>
            <person name="Silverstein K.A.T."/>
            <person name="Koren S."/>
            <person name="Bechman K.B."/>
            <person name="Herman A."/>
            <person name="Abrahante J.E."/>
            <person name="Garbe J."/>
        </authorList>
    </citation>
    <scope>NUCLEOTIDE SEQUENCE</scope>
    <source>
        <strain evidence="1">Duluth1</strain>
        <tissue evidence="1">Whole animal</tissue>
    </source>
</reference>